<accession>A0A4Q1BWS0</accession>
<feature type="region of interest" description="Disordered" evidence="1">
    <location>
        <begin position="64"/>
        <end position="83"/>
    </location>
</feature>
<dbReference type="EMBL" id="SDIL01000001">
    <property type="protein sequence ID" value="RXK42633.1"/>
    <property type="molecule type" value="Genomic_DNA"/>
</dbReference>
<feature type="region of interest" description="Disordered" evidence="1">
    <location>
        <begin position="1"/>
        <end position="51"/>
    </location>
</feature>
<dbReference type="Proteomes" id="UP000289152">
    <property type="component" value="Unassembled WGS sequence"/>
</dbReference>
<feature type="compositionally biased region" description="Basic and acidic residues" evidence="1">
    <location>
        <begin position="7"/>
        <end position="16"/>
    </location>
</feature>
<dbReference type="OrthoDB" id="2532734at2759"/>
<comment type="caution">
    <text evidence="2">The sequence shown here is derived from an EMBL/GenBank/DDBJ whole genome shotgun (WGS) entry which is preliminary data.</text>
</comment>
<evidence type="ECO:0000256" key="1">
    <source>
        <dbReference type="SAM" id="MobiDB-lite"/>
    </source>
</evidence>
<dbReference type="InParanoid" id="A0A4Q1BWS0"/>
<sequence length="83" mass="8876">MSDANDNQDKPEEKRFGILPHPAKTNNPADLNQEPKEGGGLQGGSANAYDLPGVYIPDAQIANSLEKPKSSDELKAEEAKLNS</sequence>
<evidence type="ECO:0000313" key="3">
    <source>
        <dbReference type="Proteomes" id="UP000289152"/>
    </source>
</evidence>
<protein>
    <submittedName>
        <fullName evidence="2">Uncharacterized protein</fullName>
    </submittedName>
</protein>
<dbReference type="AlphaFoldDB" id="A0A4Q1BWS0"/>
<reference evidence="2 3" key="1">
    <citation type="submission" date="2016-06" db="EMBL/GenBank/DDBJ databases">
        <title>Evolution of pathogenesis and genome organization in the Tremellales.</title>
        <authorList>
            <person name="Cuomo C."/>
            <person name="Litvintseva A."/>
            <person name="Heitman J."/>
            <person name="Chen Y."/>
            <person name="Sun S."/>
            <person name="Springer D."/>
            <person name="Dromer F."/>
            <person name="Young S."/>
            <person name="Zeng Q."/>
            <person name="Chapman S."/>
            <person name="Gujja S."/>
            <person name="Saif S."/>
            <person name="Birren B."/>
        </authorList>
    </citation>
    <scope>NUCLEOTIDE SEQUENCE [LARGE SCALE GENOMIC DNA]</scope>
    <source>
        <strain evidence="2 3">ATCC 28783</strain>
    </source>
</reference>
<feature type="compositionally biased region" description="Basic and acidic residues" evidence="1">
    <location>
        <begin position="66"/>
        <end position="83"/>
    </location>
</feature>
<evidence type="ECO:0000313" key="2">
    <source>
        <dbReference type="EMBL" id="RXK42633.1"/>
    </source>
</evidence>
<dbReference type="VEuPathDB" id="FungiDB:TREMEDRAFT_20279"/>
<name>A0A4Q1BWS0_TREME</name>
<organism evidence="2 3">
    <name type="scientific">Tremella mesenterica</name>
    <name type="common">Jelly fungus</name>
    <dbReference type="NCBI Taxonomy" id="5217"/>
    <lineage>
        <taxon>Eukaryota</taxon>
        <taxon>Fungi</taxon>
        <taxon>Dikarya</taxon>
        <taxon>Basidiomycota</taxon>
        <taxon>Agaricomycotina</taxon>
        <taxon>Tremellomycetes</taxon>
        <taxon>Tremellales</taxon>
        <taxon>Tremellaceae</taxon>
        <taxon>Tremella</taxon>
    </lineage>
</organism>
<keyword evidence="3" id="KW-1185">Reference proteome</keyword>
<proteinExistence type="predicted"/>
<gene>
    <name evidence="2" type="ORF">M231_00187</name>
</gene>